<comment type="caution">
    <text evidence="2">The sequence shown here is derived from an EMBL/GenBank/DDBJ whole genome shotgun (WGS) entry which is preliminary data.</text>
</comment>
<dbReference type="PANTHER" id="PTHR40394">
    <property type="entry name" value="LIPOPROTEIN-RELATED"/>
    <property type="match status" value="1"/>
</dbReference>
<organism evidence="2 3">
    <name type="scientific">Natronomicrosphaera hydrolytica</name>
    <dbReference type="NCBI Taxonomy" id="3242702"/>
    <lineage>
        <taxon>Bacteria</taxon>
        <taxon>Pseudomonadati</taxon>
        <taxon>Planctomycetota</taxon>
        <taxon>Phycisphaerae</taxon>
        <taxon>Phycisphaerales</taxon>
        <taxon>Phycisphaeraceae</taxon>
        <taxon>Natronomicrosphaera</taxon>
    </lineage>
</organism>
<reference evidence="2 3" key="1">
    <citation type="submission" date="2024-08" db="EMBL/GenBank/DDBJ databases">
        <title>Whole-genome sequencing of halo(alkali)philic microorganisms from hypersaline lakes.</title>
        <authorList>
            <person name="Sorokin D.Y."/>
            <person name="Merkel A.Y."/>
            <person name="Messina E."/>
            <person name="Yakimov M."/>
        </authorList>
    </citation>
    <scope>NUCLEOTIDE SEQUENCE [LARGE SCALE GENOMIC DNA]</scope>
    <source>
        <strain evidence="2 3">AB-hyl4</strain>
    </source>
</reference>
<evidence type="ECO:0000313" key="3">
    <source>
        <dbReference type="Proteomes" id="UP001575105"/>
    </source>
</evidence>
<feature type="transmembrane region" description="Helical" evidence="1">
    <location>
        <begin position="113"/>
        <end position="137"/>
    </location>
</feature>
<accession>A0ABV4U1V2</accession>
<keyword evidence="1" id="KW-0472">Membrane</keyword>
<evidence type="ECO:0000256" key="1">
    <source>
        <dbReference type="SAM" id="Phobius"/>
    </source>
</evidence>
<dbReference type="RefSeq" id="WP_425344516.1">
    <property type="nucleotide sequence ID" value="NZ_JBGUBD010000003.1"/>
</dbReference>
<keyword evidence="3" id="KW-1185">Reference proteome</keyword>
<keyword evidence="1" id="KW-0812">Transmembrane</keyword>
<name>A0ABV4U1V2_9BACT</name>
<dbReference type="PANTHER" id="PTHR40394:SF2">
    <property type="entry name" value="QUINOL:CYTOCHROME C OXIDOREDUCTASE MEMBRANE PROTEIN"/>
    <property type="match status" value="1"/>
</dbReference>
<dbReference type="Pfam" id="PF11821">
    <property type="entry name" value="ActD"/>
    <property type="match status" value="1"/>
</dbReference>
<keyword evidence="1" id="KW-1133">Transmembrane helix</keyword>
<evidence type="ECO:0000313" key="2">
    <source>
        <dbReference type="EMBL" id="MFA9477587.1"/>
    </source>
</evidence>
<proteinExistence type="predicted"/>
<feature type="transmembrane region" description="Helical" evidence="1">
    <location>
        <begin position="71"/>
        <end position="93"/>
    </location>
</feature>
<dbReference type="Proteomes" id="UP001575105">
    <property type="component" value="Unassembled WGS sequence"/>
</dbReference>
<protein>
    <submittedName>
        <fullName evidence="2">DUF3341 domain-containing protein</fullName>
    </submittedName>
</protein>
<gene>
    <name evidence="2" type="ORF">ACERK3_04685</name>
</gene>
<dbReference type="InterPro" id="IPR021776">
    <property type="entry name" value="ActD"/>
</dbReference>
<dbReference type="EMBL" id="JBGUBD010000003">
    <property type="protein sequence ID" value="MFA9477587.1"/>
    <property type="molecule type" value="Genomic_DNA"/>
</dbReference>
<sequence length="194" mass="21424">MTQANIHTLETPETGELEQEEVYALLAEFEDVDGVKSAAHALKGEGYRLFDVHSPFPIHGLDHDLNITPTILPWIVLGGGLTGMAAGLVLTIWTQSIDYPFLVSGKPLNSMPAWIPIVFELTILLSAFGAVFGMLVLNKLPLLSQPLLQNERFRRATDDRFFITVLTTDKHYDRQGTAEFLEKQGAAAVEAVTF</sequence>